<organism evidence="1 2">
    <name type="scientific">Neofusicoccum parvum</name>
    <dbReference type="NCBI Taxonomy" id="310453"/>
    <lineage>
        <taxon>Eukaryota</taxon>
        <taxon>Fungi</taxon>
        <taxon>Dikarya</taxon>
        <taxon>Ascomycota</taxon>
        <taxon>Pezizomycotina</taxon>
        <taxon>Dothideomycetes</taxon>
        <taxon>Dothideomycetes incertae sedis</taxon>
        <taxon>Botryosphaeriales</taxon>
        <taxon>Botryosphaeriaceae</taxon>
        <taxon>Neofusicoccum</taxon>
    </lineage>
</organism>
<gene>
    <name evidence="1" type="primary">g4377</name>
    <name evidence="1" type="ORF">NpPPO83_00004377</name>
</gene>
<keyword evidence="2" id="KW-1185">Reference proteome</keyword>
<accession>A0ACB5SCW2</accession>
<keyword evidence="1" id="KW-0378">Hydrolase</keyword>
<proteinExistence type="predicted"/>
<dbReference type="EMBL" id="BSXG01000070">
    <property type="protein sequence ID" value="GME35078.1"/>
    <property type="molecule type" value="Genomic_DNA"/>
</dbReference>
<comment type="caution">
    <text evidence="1">The sequence shown here is derived from an EMBL/GenBank/DDBJ whole genome shotgun (WGS) entry which is preliminary data.</text>
</comment>
<evidence type="ECO:0000313" key="1">
    <source>
        <dbReference type="EMBL" id="GME35078.1"/>
    </source>
</evidence>
<sequence length="2305" mass="261517">MSQDLDQHDPESLAHPATNAPTTPTEQHEQPEDPVSRTPNTPSRVTLNLRPPQTPSHTRAAASPTADASATAYEAADLMDADSDSDSSETLRSSPSASSSKSKIHTPPADERTDSALSPSAASEPVVEIAVDGPDSMADSSDNMVDLNEEDEEEVVFQGDIFENFPYAKSYGRETALGGMLNLIAKPRHNNGTDGELTQLKEWLRICASHVQQGKIDARTAYLQEPIFWDEIAKMFHRITQRQIPYGEAFQLDPGHGEEDALRDLWSAYVTCVVQMLKVEIKAFEAGSHPFGNSRMISLHHMKILKELLKFRDDLPFWLLMNELLGNNAEDSRRTCSAIMSTFITELEEHKSLVTLVRVGIADRNLRLVAEESLGLISCLNAFAGQWRSSVGRNDRRWMAHLLSSLFNELDREIQVSLKAPIEICSELVATAGALLQNAAFMDPDTAIQLASYVYGNSEGLHSESLIPEVLFSSWLLKTLKQYILKGHMAHRIYGVEHMSSQFIHIWSTWSQKTYCPDILNHFALILLDDKIIDYIIGVDSHPQLISRSGNIVGFLAVTDHYGEAQTDAIWEAITKNQDPRMAEALIEMVQHTTLLMPLRELLYFCTKFRALPLSNFTPSFVELFRSVCINLQKRIRTDFSKWGEEPDRMNSLELCVHLVQKTYPIPGEDLAPFLQGLHRIAIQELALFSKPEFATAQDKIKIYEACAKDIAEKTPRAAPNAEIISTMLSTTPTDAIFLLKHLSLTEHVAEELCSFVMAEKEEKAQTSLIFPLRSRLELLFQLMKLSPTSITAQTEKVVWDHLVGCNAISTDLRDIAWHHLSAMASSQASSNAFLDLCAAELLPTLDPEFYSSGLFDFLRQLTDYQRRTSTEGEISADGVFQPPSIELFWRVILTAPLDTIERTTAEYLANLYLDARAFSQYIDDYPDVVQNTHTALVRRCVRQMVTAYSALKSPEKTIGPSEIEMKDADVHEDPRLFELQFQRTFLFLTVLLSLVKKRPDLQITSPRLRKPMVPTRLENTDGELRAVRFQSIGTESGPMQTVNVGDMQTLSWLVERLHEWTGFDEFRLIHRGAPLDVKASGDRTIRDLSLDQMPVLVKSIGDSAAASYGPGCSSTIEKEILKNYDIMFDFMDGGDDPLSEAAYNFLNQLPPHGKALAVTFGGRRMESIPEIAASAFSPGKLLKARISVSTLRKDFRNQMRSLLNVLILNERLIDSSLSGPHDELLALSVLETFTELLRERVDSEVSKSYFDNEKCLVDRLMSFLQASLTTTPNRNITFYCYLALLEAFNHSLGVWDAFKARTDLEELHFTLLVSHEGLYDLITTLCEDVAVYKEMVDLNLRLLGSSTHAKDEPYVLGSSRDLRSETGYVGLENPQALCYMNSMMTQLFMDIEFRKFVFEAQGGTEGGLLLAMQELFATMQSSYGRSCDMRPFAHCVRGTDKKPINVAIQMDTEEFFRLLMDQLESELSNPEDKQRLRNFYGGRSVNQIKSKDCQHVSETSESLFNLPLEVKGKETLEDSLKSYVEGESLEGENKYKCEPCGGRLVNAVKRTCLQTVPDNLIVHLKRFDFDPFTMTRSKINDYFRFQSRINMSPYKVEYLSDPDRPIDDDYFELVGILVHAGGVEQGHYWSYIRVRPDDHGSARWIKFNDDTVTEQDLSKVESECYGGNGRHTSAYMLLYQRASSIDKDGTSVLRAPQSFNPIAQMPKGLEDEIAERNERYIREHCMFDQAHAAFIRRMIPQMRMINKGVCTEDHTLEKSVIDMALEHAYEVIGRSQDVEELSKILNDLKRTVYPCTECTKLVLDWISNHERALADWLIYSHPVDGYSAVGFQIGCLVIDSLKELRARDSSRYGLDGNQHDLEQAFEDGRDGALHNILARAKTLVADLSFCPRGMEVSQRVWDVFFKFLVAITEFGMHEVALVLDYGFLQTVLEICHVDTVQEMGQRYPQLRQTLTRKSSKPSFVELTIFLARMISYIDLEADLVPNTVERIRSYADSENQKFPFTHMERALFYRWDKDNRCLTVLNRCLETWDMSSQRPFGPGDIIKSMLLVEPNAGSLRSIHTTIQEGVELLMPVVGAPFVSGAVYYCWVAPKPKDAMMMIRDIVNCMTVEKQLLGEAFLGFISNITNLHNDRWSRAYPDFFYTQIVDHAHMWAIRLLSFEDQDVQASALQIAKKLITNHVCTRPCAIKDFDTEAGYQARVHAVQDIVRQGHERMAYMQRELELPRNFVDCLFQLMYECHRYLRSLQSTSPETFNHSPEMDDLMRRCLSAEEMYKAWPESDEYDSAFSASEDLEYADNDVEAV</sequence>
<protein>
    <submittedName>
        <fullName evidence="1">Peptidase C19 ubiquitin carboxyl-terminal hydrolase 2</fullName>
    </submittedName>
</protein>
<reference evidence="1" key="1">
    <citation type="submission" date="2024-09" db="EMBL/GenBank/DDBJ databases">
        <title>Draft Genome Sequences of Neofusicoccum parvum.</title>
        <authorList>
            <person name="Ashida A."/>
            <person name="Camagna M."/>
            <person name="Tanaka A."/>
            <person name="Takemoto D."/>
        </authorList>
    </citation>
    <scope>NUCLEOTIDE SEQUENCE</scope>
    <source>
        <strain evidence="1">PPO83</strain>
    </source>
</reference>
<evidence type="ECO:0000313" key="2">
    <source>
        <dbReference type="Proteomes" id="UP001165186"/>
    </source>
</evidence>
<dbReference type="Proteomes" id="UP001165186">
    <property type="component" value="Unassembled WGS sequence"/>
</dbReference>
<name>A0ACB5SCW2_9PEZI</name>